<accession>A0A3N4KG09</accession>
<organism evidence="2 3">
    <name type="scientific">Morchella conica CCBAS932</name>
    <dbReference type="NCBI Taxonomy" id="1392247"/>
    <lineage>
        <taxon>Eukaryota</taxon>
        <taxon>Fungi</taxon>
        <taxon>Dikarya</taxon>
        <taxon>Ascomycota</taxon>
        <taxon>Pezizomycotina</taxon>
        <taxon>Pezizomycetes</taxon>
        <taxon>Pezizales</taxon>
        <taxon>Morchellaceae</taxon>
        <taxon>Morchella</taxon>
    </lineage>
</organism>
<name>A0A3N4KG09_9PEZI</name>
<feature type="region of interest" description="Disordered" evidence="1">
    <location>
        <begin position="20"/>
        <end position="48"/>
    </location>
</feature>
<evidence type="ECO:0000313" key="3">
    <source>
        <dbReference type="Proteomes" id="UP000277580"/>
    </source>
</evidence>
<feature type="compositionally biased region" description="Pro residues" evidence="1">
    <location>
        <begin position="27"/>
        <end position="45"/>
    </location>
</feature>
<dbReference type="InParanoid" id="A0A3N4KG09"/>
<dbReference type="AlphaFoldDB" id="A0A3N4KG09"/>
<protein>
    <submittedName>
        <fullName evidence="2">Uncharacterized protein</fullName>
    </submittedName>
</protein>
<keyword evidence="3" id="KW-1185">Reference proteome</keyword>
<proteinExistence type="predicted"/>
<reference evidence="2 3" key="1">
    <citation type="journal article" date="2018" name="Nat. Ecol. Evol.">
        <title>Pezizomycetes genomes reveal the molecular basis of ectomycorrhizal truffle lifestyle.</title>
        <authorList>
            <person name="Murat C."/>
            <person name="Payen T."/>
            <person name="Noel B."/>
            <person name="Kuo A."/>
            <person name="Morin E."/>
            <person name="Chen J."/>
            <person name="Kohler A."/>
            <person name="Krizsan K."/>
            <person name="Balestrini R."/>
            <person name="Da Silva C."/>
            <person name="Montanini B."/>
            <person name="Hainaut M."/>
            <person name="Levati E."/>
            <person name="Barry K.W."/>
            <person name="Belfiori B."/>
            <person name="Cichocki N."/>
            <person name="Clum A."/>
            <person name="Dockter R.B."/>
            <person name="Fauchery L."/>
            <person name="Guy J."/>
            <person name="Iotti M."/>
            <person name="Le Tacon F."/>
            <person name="Lindquist E.A."/>
            <person name="Lipzen A."/>
            <person name="Malagnac F."/>
            <person name="Mello A."/>
            <person name="Molinier V."/>
            <person name="Miyauchi S."/>
            <person name="Poulain J."/>
            <person name="Riccioni C."/>
            <person name="Rubini A."/>
            <person name="Sitrit Y."/>
            <person name="Splivallo R."/>
            <person name="Traeger S."/>
            <person name="Wang M."/>
            <person name="Zifcakova L."/>
            <person name="Wipf D."/>
            <person name="Zambonelli A."/>
            <person name="Paolocci F."/>
            <person name="Nowrousian M."/>
            <person name="Ottonello S."/>
            <person name="Baldrian P."/>
            <person name="Spatafora J.W."/>
            <person name="Henrissat B."/>
            <person name="Nagy L.G."/>
            <person name="Aury J.M."/>
            <person name="Wincker P."/>
            <person name="Grigoriev I.V."/>
            <person name="Bonfante P."/>
            <person name="Martin F.M."/>
        </authorList>
    </citation>
    <scope>NUCLEOTIDE SEQUENCE [LARGE SCALE GENOMIC DNA]</scope>
    <source>
        <strain evidence="2 3">CCBAS932</strain>
    </source>
</reference>
<dbReference type="EMBL" id="ML119151">
    <property type="protein sequence ID" value="RPB09506.1"/>
    <property type="molecule type" value="Genomic_DNA"/>
</dbReference>
<sequence length="157" mass="17575">MTLPLSPSLSLQNTQTASYLGQEQPNGFPPPQLGNPNPVNNPNPNPSKTGPAGLLYIAYVKYDYIRMRWLGDVSPDKDITTCSLFVLFEVPKKPFVRNQYKQQLGLFTVGSTTLCDPRKLLNLHPTSKIQYDISFDYQLWVPQDPLAPTETEHNGPA</sequence>
<gene>
    <name evidence="2" type="ORF">P167DRAFT_547941</name>
</gene>
<dbReference type="Proteomes" id="UP000277580">
    <property type="component" value="Unassembled WGS sequence"/>
</dbReference>
<evidence type="ECO:0000256" key="1">
    <source>
        <dbReference type="SAM" id="MobiDB-lite"/>
    </source>
</evidence>
<evidence type="ECO:0000313" key="2">
    <source>
        <dbReference type="EMBL" id="RPB09506.1"/>
    </source>
</evidence>